<protein>
    <submittedName>
        <fullName evidence="2">Uncharacterized protein</fullName>
    </submittedName>
</protein>
<feature type="compositionally biased region" description="Polar residues" evidence="1">
    <location>
        <begin position="1"/>
        <end position="10"/>
    </location>
</feature>
<dbReference type="AlphaFoldDB" id="A0A6P2CTC0"/>
<accession>A0A6P2CTC0</accession>
<gene>
    <name evidence="2" type="ORF">SOIL9_55150</name>
</gene>
<name>A0A6P2CTC0_9BACT</name>
<keyword evidence="3" id="KW-1185">Reference proteome</keyword>
<evidence type="ECO:0000313" key="3">
    <source>
        <dbReference type="Proteomes" id="UP000464178"/>
    </source>
</evidence>
<reference evidence="2 3" key="1">
    <citation type="submission" date="2019-05" db="EMBL/GenBank/DDBJ databases">
        <authorList>
            <consortium name="Science for Life Laboratories"/>
        </authorList>
    </citation>
    <scope>NUCLEOTIDE SEQUENCE [LARGE SCALE GENOMIC DNA]</scope>
    <source>
        <strain evidence="2">Soil9</strain>
    </source>
</reference>
<evidence type="ECO:0000256" key="1">
    <source>
        <dbReference type="SAM" id="MobiDB-lite"/>
    </source>
</evidence>
<dbReference type="EMBL" id="LR593886">
    <property type="protein sequence ID" value="VTR92199.1"/>
    <property type="molecule type" value="Genomic_DNA"/>
</dbReference>
<proteinExistence type="predicted"/>
<feature type="region of interest" description="Disordered" evidence="1">
    <location>
        <begin position="1"/>
        <end position="28"/>
    </location>
</feature>
<dbReference type="Proteomes" id="UP000464178">
    <property type="component" value="Chromosome"/>
</dbReference>
<dbReference type="KEGG" id="gms:SOIL9_55150"/>
<organism evidence="2 3">
    <name type="scientific">Gemmata massiliana</name>
    <dbReference type="NCBI Taxonomy" id="1210884"/>
    <lineage>
        <taxon>Bacteria</taxon>
        <taxon>Pseudomonadati</taxon>
        <taxon>Planctomycetota</taxon>
        <taxon>Planctomycetia</taxon>
        <taxon>Gemmatales</taxon>
        <taxon>Gemmataceae</taxon>
        <taxon>Gemmata</taxon>
    </lineage>
</organism>
<evidence type="ECO:0000313" key="2">
    <source>
        <dbReference type="EMBL" id="VTR92199.1"/>
    </source>
</evidence>
<sequence>MSQVPQTATLAQAIEEAQVPSPVESRDNWREETIRAGVLVALGRPQQLLRVSVRALWGDNYRVNVWTGENASATVPNSYFVTADERGLILRSEPPIQKQY</sequence>
<dbReference type="RefSeq" id="WP_162667099.1">
    <property type="nucleotide sequence ID" value="NZ_LR593886.1"/>
</dbReference>